<keyword evidence="1" id="KW-0732">Signal</keyword>
<evidence type="ECO:0000313" key="2">
    <source>
        <dbReference type="EMBL" id="KAF2254064.1"/>
    </source>
</evidence>
<feature type="chain" id="PRO_5025656070" evidence="1">
    <location>
        <begin position="17"/>
        <end position="203"/>
    </location>
</feature>
<dbReference type="Proteomes" id="UP000800094">
    <property type="component" value="Unassembled WGS sequence"/>
</dbReference>
<reference evidence="2" key="1">
    <citation type="journal article" date="2020" name="Stud. Mycol.">
        <title>101 Dothideomycetes genomes: a test case for predicting lifestyles and emergence of pathogens.</title>
        <authorList>
            <person name="Haridas S."/>
            <person name="Albert R."/>
            <person name="Binder M."/>
            <person name="Bloem J."/>
            <person name="Labutti K."/>
            <person name="Salamov A."/>
            <person name="Andreopoulos B."/>
            <person name="Baker S."/>
            <person name="Barry K."/>
            <person name="Bills G."/>
            <person name="Bluhm B."/>
            <person name="Cannon C."/>
            <person name="Castanera R."/>
            <person name="Culley D."/>
            <person name="Daum C."/>
            <person name="Ezra D."/>
            <person name="Gonzalez J."/>
            <person name="Henrissat B."/>
            <person name="Kuo A."/>
            <person name="Liang C."/>
            <person name="Lipzen A."/>
            <person name="Lutzoni F."/>
            <person name="Magnuson J."/>
            <person name="Mondo S."/>
            <person name="Nolan M."/>
            <person name="Ohm R."/>
            <person name="Pangilinan J."/>
            <person name="Park H.-J."/>
            <person name="Ramirez L."/>
            <person name="Alfaro M."/>
            <person name="Sun H."/>
            <person name="Tritt A."/>
            <person name="Yoshinaga Y."/>
            <person name="Zwiers L.-H."/>
            <person name="Turgeon B."/>
            <person name="Goodwin S."/>
            <person name="Spatafora J."/>
            <person name="Crous P."/>
            <person name="Grigoriev I."/>
        </authorList>
    </citation>
    <scope>NUCLEOTIDE SEQUENCE</scope>
    <source>
        <strain evidence="2">CBS 122368</strain>
    </source>
</reference>
<proteinExistence type="predicted"/>
<evidence type="ECO:0000256" key="1">
    <source>
        <dbReference type="SAM" id="SignalP"/>
    </source>
</evidence>
<dbReference type="EMBL" id="ML987191">
    <property type="protein sequence ID" value="KAF2254064.1"/>
    <property type="molecule type" value="Genomic_DNA"/>
</dbReference>
<sequence length="203" mass="22547">MDFLFILLVYVEVVLSNSFPNVCARGAETLSTLNAPASRDTSLTVYPFNPEDSWQLLESHKFLQSPYGKENVKSNPQEGDLSWSISLQDGDIIDALQGHPGIQLEKETEESKRAALVRRENASYIAIAANPEDDGQTKATLEFIKTKIKNPNERIIELHKPGTDHVMGWGHLQFTSEAKAAGEAYEGIKALADDYPADDERAR</sequence>
<dbReference type="RefSeq" id="XP_033689068.1">
    <property type="nucleotide sequence ID" value="XM_033832897.1"/>
</dbReference>
<accession>A0A6A6IUD5</accession>
<dbReference type="AlphaFoldDB" id="A0A6A6IUD5"/>
<keyword evidence="3" id="KW-1185">Reference proteome</keyword>
<dbReference type="OrthoDB" id="1896086at2759"/>
<protein>
    <submittedName>
        <fullName evidence="2">Uncharacterized protein</fullName>
    </submittedName>
</protein>
<organism evidence="2 3">
    <name type="scientific">Trematosphaeria pertusa</name>
    <dbReference type="NCBI Taxonomy" id="390896"/>
    <lineage>
        <taxon>Eukaryota</taxon>
        <taxon>Fungi</taxon>
        <taxon>Dikarya</taxon>
        <taxon>Ascomycota</taxon>
        <taxon>Pezizomycotina</taxon>
        <taxon>Dothideomycetes</taxon>
        <taxon>Pleosporomycetidae</taxon>
        <taxon>Pleosporales</taxon>
        <taxon>Massarineae</taxon>
        <taxon>Trematosphaeriaceae</taxon>
        <taxon>Trematosphaeria</taxon>
    </lineage>
</organism>
<name>A0A6A6IUD5_9PLEO</name>
<gene>
    <name evidence="2" type="ORF">BU26DRAFT_561320</name>
</gene>
<dbReference type="GeneID" id="54586227"/>
<feature type="signal peptide" evidence="1">
    <location>
        <begin position="1"/>
        <end position="16"/>
    </location>
</feature>
<evidence type="ECO:0000313" key="3">
    <source>
        <dbReference type="Proteomes" id="UP000800094"/>
    </source>
</evidence>